<dbReference type="KEGG" id="erz:ER308_16120"/>
<dbReference type="GO" id="GO:0006629">
    <property type="term" value="P:lipid metabolic process"/>
    <property type="evidence" value="ECO:0007669"/>
    <property type="project" value="InterPro"/>
</dbReference>
<feature type="chain" id="PRO_5019117839" evidence="1">
    <location>
        <begin position="27"/>
        <end position="309"/>
    </location>
</feature>
<dbReference type="RefSeq" id="WP_131155941.1">
    <property type="nucleotide sequence ID" value="NZ_CP036402.1"/>
</dbReference>
<dbReference type="Pfam" id="PF03009">
    <property type="entry name" value="GDPD"/>
    <property type="match status" value="1"/>
</dbReference>
<dbReference type="GO" id="GO:0008081">
    <property type="term" value="F:phosphoric diester hydrolase activity"/>
    <property type="evidence" value="ECO:0007669"/>
    <property type="project" value="InterPro"/>
</dbReference>
<keyword evidence="4" id="KW-1185">Reference proteome</keyword>
<evidence type="ECO:0000313" key="4">
    <source>
        <dbReference type="Proteomes" id="UP000291469"/>
    </source>
</evidence>
<dbReference type="InterPro" id="IPR017946">
    <property type="entry name" value="PLC-like_Pdiesterase_TIM-brl"/>
</dbReference>
<gene>
    <name evidence="3" type="ORF">ER308_16120</name>
</gene>
<dbReference type="PANTHER" id="PTHR46211:SF14">
    <property type="entry name" value="GLYCEROPHOSPHODIESTER PHOSPHODIESTERASE"/>
    <property type="match status" value="1"/>
</dbReference>
<reference evidence="3 4" key="1">
    <citation type="submission" date="2019-01" db="EMBL/GenBank/DDBJ databases">
        <title>Egibacter rhizosphaerae EGI 80759T.</title>
        <authorList>
            <person name="Chen D.-D."/>
            <person name="Tian Y."/>
            <person name="Jiao J.-Y."/>
            <person name="Zhang X.-T."/>
            <person name="Zhang Y.-G."/>
            <person name="Zhang Y."/>
            <person name="Xiao M."/>
            <person name="Shu W.-S."/>
            <person name="Li W.-J."/>
        </authorList>
    </citation>
    <scope>NUCLEOTIDE SEQUENCE [LARGE SCALE GENOMIC DNA]</scope>
    <source>
        <strain evidence="3 4">EGI 80759</strain>
    </source>
</reference>
<evidence type="ECO:0000256" key="1">
    <source>
        <dbReference type="SAM" id="SignalP"/>
    </source>
</evidence>
<dbReference type="InterPro" id="IPR030395">
    <property type="entry name" value="GP_PDE_dom"/>
</dbReference>
<dbReference type="AlphaFoldDB" id="A0A411YI59"/>
<proteinExistence type="predicted"/>
<feature type="signal peptide" evidence="1">
    <location>
        <begin position="1"/>
        <end position="26"/>
    </location>
</feature>
<dbReference type="SUPFAM" id="SSF51695">
    <property type="entry name" value="PLC-like phosphodiesterases"/>
    <property type="match status" value="1"/>
</dbReference>
<dbReference type="PANTHER" id="PTHR46211">
    <property type="entry name" value="GLYCEROPHOSPHORYL DIESTER PHOSPHODIESTERASE"/>
    <property type="match status" value="1"/>
</dbReference>
<evidence type="ECO:0000313" key="3">
    <source>
        <dbReference type="EMBL" id="QBI20948.1"/>
    </source>
</evidence>
<accession>A0A411YI59</accession>
<dbReference type="OrthoDB" id="9758957at2"/>
<keyword evidence="1" id="KW-0732">Signal</keyword>
<dbReference type="Gene3D" id="3.20.20.190">
    <property type="entry name" value="Phosphatidylinositol (PI) phosphodiesterase"/>
    <property type="match status" value="1"/>
</dbReference>
<dbReference type="Proteomes" id="UP000291469">
    <property type="component" value="Chromosome"/>
</dbReference>
<sequence length="309" mass="33030">MSRRDQRRRRLATRGALVAAGATAGAAWLARPTPVVPPRTLVTQRPTRIAHRGASAARPENTLAAFTHALDLGVDGLELDLRLTADGHVVVHHDPSVDRTTDGTGPVDSRTLAELRRLDAGAGFVAPDGSRPFAGQGIAIPTLGEVLTATDTFWVLELKAGGERLAAAVADSVHTHGAAHRVIAASFSDQLLATLRRLAPELPTSLSPREMRALWHLSRLGLGRWTPTRGVAAQVPEHASGRYVPTPRFLTAAHALGMHVHVWPINDEGSMHRLLDEGADGIITDVPDVLNAVLSERGDPRLHQGLLQP</sequence>
<name>A0A411YI59_9ACTN</name>
<evidence type="ECO:0000259" key="2">
    <source>
        <dbReference type="PROSITE" id="PS51704"/>
    </source>
</evidence>
<dbReference type="PROSITE" id="PS51704">
    <property type="entry name" value="GP_PDE"/>
    <property type="match status" value="1"/>
</dbReference>
<dbReference type="CDD" id="cd08561">
    <property type="entry name" value="GDPD_cytoplasmic_ScUgpQ2_like"/>
    <property type="match status" value="1"/>
</dbReference>
<dbReference type="EMBL" id="CP036402">
    <property type="protein sequence ID" value="QBI20948.1"/>
    <property type="molecule type" value="Genomic_DNA"/>
</dbReference>
<feature type="domain" description="GP-PDE" evidence="2">
    <location>
        <begin position="46"/>
        <end position="294"/>
    </location>
</feature>
<organism evidence="3 4">
    <name type="scientific">Egibacter rhizosphaerae</name>
    <dbReference type="NCBI Taxonomy" id="1670831"/>
    <lineage>
        <taxon>Bacteria</taxon>
        <taxon>Bacillati</taxon>
        <taxon>Actinomycetota</taxon>
        <taxon>Nitriliruptoria</taxon>
        <taxon>Egibacterales</taxon>
        <taxon>Egibacteraceae</taxon>
        <taxon>Egibacter</taxon>
    </lineage>
</organism>
<protein>
    <submittedName>
        <fullName evidence="3">Glycerophosphodiester phosphodiesterase</fullName>
    </submittedName>
</protein>